<dbReference type="STRING" id="398580.Dshi_2564"/>
<reference evidence="5" key="1">
    <citation type="journal article" date="2010" name="ISME J.">
        <title>The complete genome sequence of the algal symbiont Dinoroseobacter shibae: a hitchhiker's guide to life in the sea.</title>
        <authorList>
            <person name="Wagner-Dobler I."/>
            <person name="Ballhausen B."/>
            <person name="Berger M."/>
            <person name="Brinkhoff T."/>
            <person name="Buchholz I."/>
            <person name="Bunk B."/>
            <person name="Cypionka H."/>
            <person name="Daniel R."/>
            <person name="Drepper T."/>
            <person name="Gerdts G."/>
            <person name="Hahnke S."/>
            <person name="Han C."/>
            <person name="Jahn D."/>
            <person name="Kalhoefer D."/>
            <person name="Kiss H."/>
            <person name="Klenk H.P."/>
            <person name="Kyrpides N."/>
            <person name="Liebl W."/>
            <person name="Liesegang H."/>
            <person name="Meincke L."/>
            <person name="Pati A."/>
            <person name="Petersen J."/>
            <person name="Piekarski T."/>
            <person name="Pommerenke C."/>
            <person name="Pradella S."/>
            <person name="Pukall R."/>
            <person name="Rabus R."/>
            <person name="Stackebrandt E."/>
            <person name="Thole S."/>
            <person name="Thompson L."/>
            <person name="Tielen P."/>
            <person name="Tomasch J."/>
            <person name="von Jan M."/>
            <person name="Wanphrut N."/>
            <person name="Wichels A."/>
            <person name="Zech H."/>
            <person name="Simon M."/>
        </authorList>
    </citation>
    <scope>NUCLEOTIDE SEQUENCE [LARGE SCALE GENOMIC DNA]</scope>
    <source>
        <strain evidence="5">DSM 16493 / NCIMB 14021 / DFL 12</strain>
    </source>
</reference>
<sequence length="781" mass="81468">MAVYQSPGVYIEEIPSGARPIEGAATSVAAFVGSARRGPAGSAEPIGKLDDYKSLYGDITSEDDAMGLAVQAFYLNGGKKAFICRLAGGLSKAASVSVNGQGSGGANTAQPVLVVSASSVGDWGNDLYIRIVKPDPDALSFDLEVGARIDGTFELMERFAGLDMRAGSDRYVIDVIADQSRLIDVALGPDAQAELAASDYADATLQGGDTGTEATYFTAGLGGATSGTLTLNLNGRGTETITVDLSTAGLDGSDHVDDADLLAAAVQAGIRAHSPLDVFQTVTVDYTAPRFTITAPEDGSVASLAGGGGTLGALMRMTPQDRATLTSEPAVGASGTFFSSAANGVNAAANAPTEISITIDGHGPVAVAMDFTDTGFVGTNGTDGALVAGVMETAIRAARPDLVSFTEATVVYDTNRFVITSGNPAPRVSGVSVAAGNFADYLNLSTGTSVAGRAVTQGTSPVMPLQTLGSGGEGEQLVGGTTVAPSAADYAAFYDGVLRKVPDVTMILLPGQPYTETGPSLEISNTIAFAERERRMMFIADPPPGVELTTDTGIDALQLTSSTYAATYYPWVRSPNPLYNVDLNPTAPKTVLIPPSAFAAGLWTKTDGRRGVWKAPAGVETRLVGASALEFEVEELEQSTLNPRGINCFRKLPSFGSVVWGSRTLATKAVPEWRYVPVRRTALFIEKSIKDGIQWAVFQPNAHPLWASLRTNIGGFMDGLFRAGAFQGEKANDAYFVRCNLGDTMTQADIDRGQVIVIVGFAPLKPAEFVIVRIQQKVAEQ</sequence>
<dbReference type="Pfam" id="PF04984">
    <property type="entry name" value="Phage_sheath_1"/>
    <property type="match status" value="1"/>
</dbReference>
<dbReference type="eggNOG" id="COG3497">
    <property type="taxonomic scope" value="Bacteria"/>
</dbReference>
<dbReference type="PANTHER" id="PTHR35861:SF1">
    <property type="entry name" value="PHAGE TAIL SHEATH PROTEIN"/>
    <property type="match status" value="1"/>
</dbReference>
<dbReference type="InterPro" id="IPR035089">
    <property type="entry name" value="Phage_sheath_subtilisin"/>
</dbReference>
<protein>
    <recommendedName>
        <fullName evidence="6">Phage tail sheath protein</fullName>
    </recommendedName>
</protein>
<evidence type="ECO:0000256" key="1">
    <source>
        <dbReference type="ARBA" id="ARBA00008005"/>
    </source>
</evidence>
<evidence type="ECO:0000259" key="2">
    <source>
        <dbReference type="Pfam" id="PF04984"/>
    </source>
</evidence>
<evidence type="ECO:0000259" key="3">
    <source>
        <dbReference type="Pfam" id="PF17482"/>
    </source>
</evidence>
<dbReference type="Gene3D" id="3.40.50.11780">
    <property type="match status" value="2"/>
</dbReference>
<proteinExistence type="inferred from homology"/>
<dbReference type="PANTHER" id="PTHR35861">
    <property type="match status" value="1"/>
</dbReference>
<feature type="domain" description="Tail sheath protein subtilisin-like" evidence="2">
    <location>
        <begin position="554"/>
        <end position="665"/>
    </location>
</feature>
<feature type="domain" description="Tail sheath protein C-terminal" evidence="3">
    <location>
        <begin position="671"/>
        <end position="776"/>
    </location>
</feature>
<dbReference type="KEGG" id="dsh:Dshi_2564"/>
<accession>A8LSU8</accession>
<dbReference type="HOGENOM" id="CLU_009303_1_0_5"/>
<gene>
    <name evidence="4" type="ordered locus">Dshi_2564</name>
</gene>
<evidence type="ECO:0000313" key="4">
    <source>
        <dbReference type="EMBL" id="ABV94297.1"/>
    </source>
</evidence>
<evidence type="ECO:0008006" key="6">
    <source>
        <dbReference type="Google" id="ProtNLM"/>
    </source>
</evidence>
<dbReference type="RefSeq" id="WP_012179225.1">
    <property type="nucleotide sequence ID" value="NC_009952.1"/>
</dbReference>
<organism evidence="4 5">
    <name type="scientific">Dinoroseobacter shibae (strain DSM 16493 / NCIMB 14021 / DFL 12)</name>
    <dbReference type="NCBI Taxonomy" id="398580"/>
    <lineage>
        <taxon>Bacteria</taxon>
        <taxon>Pseudomonadati</taxon>
        <taxon>Pseudomonadota</taxon>
        <taxon>Alphaproteobacteria</taxon>
        <taxon>Rhodobacterales</taxon>
        <taxon>Roseobacteraceae</taxon>
        <taxon>Dinoroseobacter</taxon>
    </lineage>
</organism>
<dbReference type="Pfam" id="PF17482">
    <property type="entry name" value="Phage_sheath_1C"/>
    <property type="match status" value="1"/>
</dbReference>
<name>A8LSU8_DINSH</name>
<evidence type="ECO:0000313" key="5">
    <source>
        <dbReference type="Proteomes" id="UP000006833"/>
    </source>
</evidence>
<dbReference type="EMBL" id="CP000830">
    <property type="protein sequence ID" value="ABV94297.1"/>
    <property type="molecule type" value="Genomic_DNA"/>
</dbReference>
<comment type="similarity">
    <text evidence="1">Belongs to the myoviridae tail sheath protein family.</text>
</comment>
<dbReference type="Proteomes" id="UP000006833">
    <property type="component" value="Chromosome"/>
</dbReference>
<dbReference type="InterPro" id="IPR052042">
    <property type="entry name" value="Tail_sheath_structural"/>
</dbReference>
<dbReference type="InterPro" id="IPR020287">
    <property type="entry name" value="Tail_sheath_C"/>
</dbReference>
<keyword evidence="5" id="KW-1185">Reference proteome</keyword>
<dbReference type="AlphaFoldDB" id="A8LSU8"/>